<evidence type="ECO:0000256" key="2">
    <source>
        <dbReference type="ARBA" id="ARBA00010835"/>
    </source>
</evidence>
<evidence type="ECO:0000313" key="7">
    <source>
        <dbReference type="EMBL" id="CAG8516758.1"/>
    </source>
</evidence>
<dbReference type="EMBL" id="CAJVPL010000636">
    <property type="protein sequence ID" value="CAG8516758.1"/>
    <property type="molecule type" value="Genomic_DNA"/>
</dbReference>
<dbReference type="GO" id="GO:0003747">
    <property type="term" value="F:translation release factor activity"/>
    <property type="evidence" value="ECO:0007669"/>
    <property type="project" value="InterPro"/>
</dbReference>
<gene>
    <name evidence="7" type="ORF">AGERDE_LOCUS5023</name>
</gene>
<feature type="compositionally biased region" description="Low complexity" evidence="5">
    <location>
        <begin position="1"/>
        <end position="11"/>
    </location>
</feature>
<accession>A0A9N9A3W0</accession>
<feature type="domain" description="Prokaryotic-type class I peptide chain release factors" evidence="6">
    <location>
        <begin position="29"/>
        <end position="99"/>
    </location>
</feature>
<keyword evidence="4" id="KW-0496">Mitochondrion</keyword>
<dbReference type="InterPro" id="IPR052405">
    <property type="entry name" value="Mito_Transl_Release_Factor"/>
</dbReference>
<dbReference type="Gene3D" id="3.30.160.20">
    <property type="match status" value="1"/>
</dbReference>
<evidence type="ECO:0000256" key="1">
    <source>
        <dbReference type="ARBA" id="ARBA00004173"/>
    </source>
</evidence>
<evidence type="ECO:0000313" key="8">
    <source>
        <dbReference type="Proteomes" id="UP000789831"/>
    </source>
</evidence>
<comment type="caution">
    <text evidence="7">The sequence shown here is derived from an EMBL/GenBank/DDBJ whole genome shotgun (WGS) entry which is preliminary data.</text>
</comment>
<sequence>TTSIDNNTGKNNNDKKEHDQSTPKSFKERVRIVLNESDLEESFIRGSGPGGQKINKSSICVYLKHVPTDIRVRCQQSRSREDNRGIARHLLKLKLDEFYNGEQNE</sequence>
<evidence type="ECO:0000256" key="3">
    <source>
        <dbReference type="ARBA" id="ARBA00022946"/>
    </source>
</evidence>
<protein>
    <submittedName>
        <fullName evidence="7">5519_t:CDS:1</fullName>
    </submittedName>
</protein>
<dbReference type="GO" id="GO:0032543">
    <property type="term" value="P:mitochondrial translation"/>
    <property type="evidence" value="ECO:0007669"/>
    <property type="project" value="UniProtKB-ARBA"/>
</dbReference>
<keyword evidence="3" id="KW-0809">Transit peptide</keyword>
<dbReference type="InterPro" id="IPR045853">
    <property type="entry name" value="Pep_chain_release_fac_I_sf"/>
</dbReference>
<evidence type="ECO:0000256" key="4">
    <source>
        <dbReference type="ARBA" id="ARBA00023128"/>
    </source>
</evidence>
<dbReference type="InterPro" id="IPR000352">
    <property type="entry name" value="Pep_chain_release_fac_I"/>
</dbReference>
<feature type="region of interest" description="Disordered" evidence="5">
    <location>
        <begin position="1"/>
        <end position="28"/>
    </location>
</feature>
<reference evidence="7" key="1">
    <citation type="submission" date="2021-06" db="EMBL/GenBank/DDBJ databases">
        <authorList>
            <person name="Kallberg Y."/>
            <person name="Tangrot J."/>
            <person name="Rosling A."/>
        </authorList>
    </citation>
    <scope>NUCLEOTIDE SEQUENCE</scope>
    <source>
        <strain evidence="7">MT106</strain>
    </source>
</reference>
<dbReference type="GO" id="GO:0005739">
    <property type="term" value="C:mitochondrion"/>
    <property type="evidence" value="ECO:0007669"/>
    <property type="project" value="UniProtKB-SubCell"/>
</dbReference>
<name>A0A9N9A3W0_9GLOM</name>
<dbReference type="Pfam" id="PF00472">
    <property type="entry name" value="RF-1"/>
    <property type="match status" value="1"/>
</dbReference>
<organism evidence="7 8">
    <name type="scientific">Ambispora gerdemannii</name>
    <dbReference type="NCBI Taxonomy" id="144530"/>
    <lineage>
        <taxon>Eukaryota</taxon>
        <taxon>Fungi</taxon>
        <taxon>Fungi incertae sedis</taxon>
        <taxon>Mucoromycota</taxon>
        <taxon>Glomeromycotina</taxon>
        <taxon>Glomeromycetes</taxon>
        <taxon>Archaeosporales</taxon>
        <taxon>Ambisporaceae</taxon>
        <taxon>Ambispora</taxon>
    </lineage>
</organism>
<comment type="subcellular location">
    <subcellularLocation>
        <location evidence="1">Mitochondrion</location>
    </subcellularLocation>
</comment>
<feature type="non-terminal residue" evidence="7">
    <location>
        <position position="105"/>
    </location>
</feature>
<dbReference type="Proteomes" id="UP000789831">
    <property type="component" value="Unassembled WGS sequence"/>
</dbReference>
<dbReference type="PANTHER" id="PTHR46203">
    <property type="entry name" value="PROBABLE PEPTIDE CHAIN RELEASE FACTOR C12ORF65"/>
    <property type="match status" value="1"/>
</dbReference>
<feature type="compositionally biased region" description="Basic and acidic residues" evidence="5">
    <location>
        <begin position="12"/>
        <end position="28"/>
    </location>
</feature>
<comment type="similarity">
    <text evidence="2">Belongs to the prokaryotic/mitochondrial release factor family.</text>
</comment>
<evidence type="ECO:0000259" key="6">
    <source>
        <dbReference type="Pfam" id="PF00472"/>
    </source>
</evidence>
<dbReference type="PANTHER" id="PTHR46203:SF1">
    <property type="entry name" value="MITOCHONDRIAL TRANSLATION RELEASE FACTOR IN RESCUE"/>
    <property type="match status" value="1"/>
</dbReference>
<dbReference type="OrthoDB" id="277888at2759"/>
<proteinExistence type="inferred from homology"/>
<evidence type="ECO:0000256" key="5">
    <source>
        <dbReference type="SAM" id="MobiDB-lite"/>
    </source>
</evidence>
<keyword evidence="8" id="KW-1185">Reference proteome</keyword>
<dbReference type="SUPFAM" id="SSF75620">
    <property type="entry name" value="Release factor"/>
    <property type="match status" value="1"/>
</dbReference>
<dbReference type="AlphaFoldDB" id="A0A9N9A3W0"/>